<feature type="transmembrane region" description="Helical" evidence="8">
    <location>
        <begin position="441"/>
        <end position="464"/>
    </location>
</feature>
<dbReference type="Pfam" id="PF01453">
    <property type="entry name" value="B_lectin"/>
    <property type="match status" value="1"/>
</dbReference>
<dbReference type="AlphaFoldDB" id="A0A835A5M6"/>
<dbReference type="PANTHER" id="PTHR47976:SF115">
    <property type="entry name" value="RECEPTOR-LIKE SERINE_THREONINE-PROTEIN KINASE"/>
    <property type="match status" value="1"/>
</dbReference>
<evidence type="ECO:0000256" key="8">
    <source>
        <dbReference type="SAM" id="Phobius"/>
    </source>
</evidence>
<dbReference type="EMBL" id="JACEFO010003304">
    <property type="protein sequence ID" value="KAF8641841.1"/>
    <property type="molecule type" value="Genomic_DNA"/>
</dbReference>
<keyword evidence="11" id="KW-1185">Reference proteome</keyword>
<dbReference type="InterPro" id="IPR051343">
    <property type="entry name" value="G-type_lectin_kinases/EP1-like"/>
</dbReference>
<dbReference type="OrthoDB" id="590879at2759"/>
<gene>
    <name evidence="10" type="ORF">HU200_067541</name>
</gene>
<dbReference type="InterPro" id="IPR003609">
    <property type="entry name" value="Pan_app"/>
</dbReference>
<evidence type="ECO:0000313" key="10">
    <source>
        <dbReference type="EMBL" id="KAF8641841.1"/>
    </source>
</evidence>
<dbReference type="SUPFAM" id="SSF51110">
    <property type="entry name" value="alpha-D-mannose-specific plant lectins"/>
    <property type="match status" value="1"/>
</dbReference>
<protein>
    <recommendedName>
        <fullName evidence="2">non-specific serine/threonine protein kinase</fullName>
        <ecNumber evidence="2">2.7.11.1</ecNumber>
    </recommendedName>
</protein>
<dbReference type="Gene3D" id="2.90.10.10">
    <property type="entry name" value="Bulb-type lectin domain"/>
    <property type="match status" value="1"/>
</dbReference>
<accession>A0A835A5M6</accession>
<evidence type="ECO:0000256" key="1">
    <source>
        <dbReference type="ARBA" id="ARBA00004479"/>
    </source>
</evidence>
<evidence type="ECO:0000256" key="2">
    <source>
        <dbReference type="ARBA" id="ARBA00012513"/>
    </source>
</evidence>
<reference evidence="10" key="1">
    <citation type="submission" date="2020-07" db="EMBL/GenBank/DDBJ databases">
        <title>Genome sequence and genetic diversity analysis of an under-domesticated orphan crop, white fonio (Digitaria exilis).</title>
        <authorList>
            <person name="Bennetzen J.L."/>
            <person name="Chen S."/>
            <person name="Ma X."/>
            <person name="Wang X."/>
            <person name="Yssel A.E.J."/>
            <person name="Chaluvadi S.R."/>
            <person name="Johnson M."/>
            <person name="Gangashetty P."/>
            <person name="Hamidou F."/>
            <person name="Sanogo M.D."/>
            <person name="Zwaenepoel A."/>
            <person name="Wallace J."/>
            <person name="Van De Peer Y."/>
            <person name="Van Deynze A."/>
        </authorList>
    </citation>
    <scope>NUCLEOTIDE SEQUENCE</scope>
    <source>
        <tissue evidence="10">Leaves</tissue>
    </source>
</reference>
<evidence type="ECO:0000313" key="11">
    <source>
        <dbReference type="Proteomes" id="UP000636709"/>
    </source>
</evidence>
<comment type="caution">
    <text evidence="10">The sequence shown here is derived from an EMBL/GenBank/DDBJ whole genome shotgun (WGS) entry which is preliminary data.</text>
</comment>
<evidence type="ECO:0000256" key="5">
    <source>
        <dbReference type="ARBA" id="ARBA00023170"/>
    </source>
</evidence>
<keyword evidence="4" id="KW-1015">Disulfide bond</keyword>
<proteinExistence type="predicted"/>
<keyword evidence="5" id="KW-0675">Receptor</keyword>
<dbReference type="Pfam" id="PF00954">
    <property type="entry name" value="S_locus_glycop"/>
    <property type="match status" value="1"/>
</dbReference>
<dbReference type="InterPro" id="IPR001480">
    <property type="entry name" value="Bulb-type_lectin_dom"/>
</dbReference>
<dbReference type="GO" id="GO:0051707">
    <property type="term" value="P:response to other organism"/>
    <property type="evidence" value="ECO:0007669"/>
    <property type="project" value="UniProtKB-ARBA"/>
</dbReference>
<sequence length="501" mass="54873">MRRVVGVPAIAAVVVTAVLYVASAALVVVGELTTQLQNGLTATHAASATSAFEPVLYAPNGVFAFGFLRVGDASLDLAVVHLPSSFPLWRATPARLGDWSRPATLTFDTTLVLTDEDSGVLWQTLNTVGDVVVLLNSSNLILRRYDDDSNVPPWQSFEHPSDTLVVDQNFTGSSPPLISNNRRFAFRLGKTFMALHMEFYGGKTTPMYWHHTALEAHPENATEPPVYGRLDVRGFFGLYLAGGEQKVDTLSFDTFLQNLTGEVFRRMTMDDDGNLRAYYWTDGAKDWISDYRAIAGDDRCELPTSCGAYGLCVPGGAQCQCLDNATSVTPPTCHAGEETTDLCSGDGTQQVEFDVVRRTRVSVAYKDELSPETNKTEAECEAACAGNCSCWGAVYNGASGYCYLIDFPVETMVYEADDRKVGYFKVRKLPSSKRSRMSPGVAATTAVLSLVLVVLVAAGAWFGYRLWERRWRGRAGTMEQELVPGRYKDLKSMGSSNDSFK</sequence>
<dbReference type="PROSITE" id="PS50948">
    <property type="entry name" value="PAN"/>
    <property type="match status" value="1"/>
</dbReference>
<dbReference type="GO" id="GO:0048544">
    <property type="term" value="P:recognition of pollen"/>
    <property type="evidence" value="ECO:0007669"/>
    <property type="project" value="InterPro"/>
</dbReference>
<dbReference type="Proteomes" id="UP000636709">
    <property type="component" value="Unassembled WGS sequence"/>
</dbReference>
<keyword evidence="8" id="KW-0472">Membrane</keyword>
<evidence type="ECO:0000259" key="9">
    <source>
        <dbReference type="PROSITE" id="PS50948"/>
    </source>
</evidence>
<comment type="catalytic activity">
    <reaction evidence="6">
        <text>L-threonyl-[protein] + ATP = O-phospho-L-threonyl-[protein] + ADP + H(+)</text>
        <dbReference type="Rhea" id="RHEA:46608"/>
        <dbReference type="Rhea" id="RHEA-COMP:11060"/>
        <dbReference type="Rhea" id="RHEA-COMP:11605"/>
        <dbReference type="ChEBI" id="CHEBI:15378"/>
        <dbReference type="ChEBI" id="CHEBI:30013"/>
        <dbReference type="ChEBI" id="CHEBI:30616"/>
        <dbReference type="ChEBI" id="CHEBI:61977"/>
        <dbReference type="ChEBI" id="CHEBI:456216"/>
        <dbReference type="EC" id="2.7.11.1"/>
    </reaction>
</comment>
<dbReference type="Pfam" id="PF00024">
    <property type="entry name" value="PAN_1"/>
    <property type="match status" value="1"/>
</dbReference>
<dbReference type="Gramene" id="Dexi8A01G0002970.1">
    <property type="protein sequence ID" value="Dexi8A01G0002970.1:cds"/>
    <property type="gene ID" value="Dexi8A01G0002970"/>
</dbReference>
<evidence type="ECO:0000256" key="4">
    <source>
        <dbReference type="ARBA" id="ARBA00023157"/>
    </source>
</evidence>
<dbReference type="InterPro" id="IPR000858">
    <property type="entry name" value="S_locus_glycoprot_dom"/>
</dbReference>
<dbReference type="EC" id="2.7.11.1" evidence="2"/>
<feature type="domain" description="Apple" evidence="9">
    <location>
        <begin position="343"/>
        <end position="428"/>
    </location>
</feature>
<dbReference type="InterPro" id="IPR036426">
    <property type="entry name" value="Bulb-type_lectin_dom_sf"/>
</dbReference>
<dbReference type="GO" id="GO:0004674">
    <property type="term" value="F:protein serine/threonine kinase activity"/>
    <property type="evidence" value="ECO:0007669"/>
    <property type="project" value="UniProtKB-EC"/>
</dbReference>
<dbReference type="GO" id="GO:0016020">
    <property type="term" value="C:membrane"/>
    <property type="evidence" value="ECO:0007669"/>
    <property type="project" value="UniProtKB-SubCell"/>
</dbReference>
<comment type="subcellular location">
    <subcellularLocation>
        <location evidence="1">Membrane</location>
        <topology evidence="1">Single-pass type I membrane protein</topology>
    </subcellularLocation>
</comment>
<dbReference type="PANTHER" id="PTHR47976">
    <property type="entry name" value="G-TYPE LECTIN S-RECEPTOR-LIKE SERINE/THREONINE-PROTEIN KINASE SD2-5"/>
    <property type="match status" value="1"/>
</dbReference>
<comment type="catalytic activity">
    <reaction evidence="7">
        <text>L-seryl-[protein] + ATP = O-phospho-L-seryl-[protein] + ADP + H(+)</text>
        <dbReference type="Rhea" id="RHEA:17989"/>
        <dbReference type="Rhea" id="RHEA-COMP:9863"/>
        <dbReference type="Rhea" id="RHEA-COMP:11604"/>
        <dbReference type="ChEBI" id="CHEBI:15378"/>
        <dbReference type="ChEBI" id="CHEBI:29999"/>
        <dbReference type="ChEBI" id="CHEBI:30616"/>
        <dbReference type="ChEBI" id="CHEBI:83421"/>
        <dbReference type="ChEBI" id="CHEBI:456216"/>
        <dbReference type="EC" id="2.7.11.1"/>
    </reaction>
</comment>
<evidence type="ECO:0000256" key="7">
    <source>
        <dbReference type="ARBA" id="ARBA00048679"/>
    </source>
</evidence>
<keyword evidence="3" id="KW-0732">Signal</keyword>
<keyword evidence="8" id="KW-0812">Transmembrane</keyword>
<evidence type="ECO:0000256" key="6">
    <source>
        <dbReference type="ARBA" id="ARBA00047899"/>
    </source>
</evidence>
<organism evidence="10 11">
    <name type="scientific">Digitaria exilis</name>
    <dbReference type="NCBI Taxonomy" id="1010633"/>
    <lineage>
        <taxon>Eukaryota</taxon>
        <taxon>Viridiplantae</taxon>
        <taxon>Streptophyta</taxon>
        <taxon>Embryophyta</taxon>
        <taxon>Tracheophyta</taxon>
        <taxon>Spermatophyta</taxon>
        <taxon>Magnoliopsida</taxon>
        <taxon>Liliopsida</taxon>
        <taxon>Poales</taxon>
        <taxon>Poaceae</taxon>
        <taxon>PACMAD clade</taxon>
        <taxon>Panicoideae</taxon>
        <taxon>Panicodae</taxon>
        <taxon>Paniceae</taxon>
        <taxon>Anthephorinae</taxon>
        <taxon>Digitaria</taxon>
    </lineage>
</organism>
<dbReference type="SMART" id="SM00108">
    <property type="entry name" value="B_lectin"/>
    <property type="match status" value="1"/>
</dbReference>
<name>A0A835A5M6_9POAL</name>
<keyword evidence="8" id="KW-1133">Transmembrane helix</keyword>
<evidence type="ECO:0000256" key="3">
    <source>
        <dbReference type="ARBA" id="ARBA00022729"/>
    </source>
</evidence>